<evidence type="ECO:0000256" key="16">
    <source>
        <dbReference type="RuleBase" id="RU362033"/>
    </source>
</evidence>
<feature type="binding site" evidence="14">
    <location>
        <position position="784"/>
    </location>
    <ligand>
        <name>ATP</name>
        <dbReference type="ChEBI" id="CHEBI:30616"/>
    </ligand>
</feature>
<feature type="transmembrane region" description="Helical" evidence="16">
    <location>
        <begin position="62"/>
        <end position="79"/>
    </location>
</feature>
<dbReference type="PRINTS" id="PR00119">
    <property type="entry name" value="CATATPASE"/>
</dbReference>
<keyword evidence="6 14" id="KW-0547">Nucleotide-binding</keyword>
<dbReference type="Pfam" id="PF00122">
    <property type="entry name" value="E1-E2_ATPase"/>
    <property type="match status" value="1"/>
</dbReference>
<evidence type="ECO:0000256" key="15">
    <source>
        <dbReference type="PIRSR" id="PIRSR606539-3"/>
    </source>
</evidence>
<feature type="binding site" evidence="14">
    <location>
        <position position="542"/>
    </location>
    <ligand>
        <name>ATP</name>
        <dbReference type="ChEBI" id="CHEBI:30616"/>
    </ligand>
</feature>
<evidence type="ECO:0000259" key="17">
    <source>
        <dbReference type="Pfam" id="PF00122"/>
    </source>
</evidence>
<evidence type="ECO:0000256" key="13">
    <source>
        <dbReference type="PIRSR" id="PIRSR606539-1"/>
    </source>
</evidence>
<feature type="binding site" evidence="15">
    <location>
        <position position="391"/>
    </location>
    <ligand>
        <name>Mg(2+)</name>
        <dbReference type="ChEBI" id="CHEBI:18420"/>
    </ligand>
</feature>
<reference evidence="20 21" key="1">
    <citation type="submission" date="2016-05" db="EMBL/GenBank/DDBJ databases">
        <title>First whole genome sequencing of Entamoeba histolytica HM1:IMSS-clone-6.</title>
        <authorList>
            <person name="Mukherjee Avik.K."/>
            <person name="Izumyama S."/>
            <person name="Nakada-Tsukui K."/>
            <person name="Nozaki T."/>
        </authorList>
    </citation>
    <scope>NUCLEOTIDE SEQUENCE [LARGE SCALE GENOMIC DNA]</scope>
    <source>
        <strain evidence="20 21">HM1:IMSS clone 6</strain>
    </source>
</reference>
<dbReference type="PROSITE" id="PS00154">
    <property type="entry name" value="ATPASE_E1_E2"/>
    <property type="match status" value="1"/>
</dbReference>
<dbReference type="InterPro" id="IPR023298">
    <property type="entry name" value="ATPase_P-typ_TM_dom_sf"/>
</dbReference>
<comment type="catalytic activity">
    <reaction evidence="12 16">
        <text>ATP + H2O + phospholipidSide 1 = ADP + phosphate + phospholipidSide 2.</text>
        <dbReference type="EC" id="7.6.2.1"/>
    </reaction>
</comment>
<dbReference type="VEuPathDB" id="AmoebaDB:KM1_049900"/>
<dbReference type="eggNOG" id="KOG0206">
    <property type="taxonomic scope" value="Eukaryota"/>
</dbReference>
<comment type="similarity">
    <text evidence="3 16">Belongs to the cation transport ATPase (P-type) (TC 3.A.3) family. Type IV subfamily.</text>
</comment>
<evidence type="ECO:0000256" key="1">
    <source>
        <dbReference type="ARBA" id="ARBA00004141"/>
    </source>
</evidence>
<evidence type="ECO:0000256" key="10">
    <source>
        <dbReference type="ARBA" id="ARBA00022989"/>
    </source>
</evidence>
<dbReference type="SUPFAM" id="SSF81660">
    <property type="entry name" value="Metal cation-transporting ATPase, ATP-binding domain N"/>
    <property type="match status" value="1"/>
</dbReference>
<evidence type="ECO:0000256" key="11">
    <source>
        <dbReference type="ARBA" id="ARBA00023136"/>
    </source>
</evidence>
<dbReference type="AlphaFoldDB" id="A0A175JHI3"/>
<dbReference type="GO" id="GO:0045332">
    <property type="term" value="P:phospholipid translocation"/>
    <property type="evidence" value="ECO:0007669"/>
    <property type="project" value="TreeGrafter"/>
</dbReference>
<dbReference type="Pfam" id="PF16209">
    <property type="entry name" value="PhoLip_ATPase_N"/>
    <property type="match status" value="1"/>
</dbReference>
<dbReference type="EMBL" id="BDEQ01000001">
    <property type="protein sequence ID" value="GAT92883.1"/>
    <property type="molecule type" value="Genomic_DNA"/>
</dbReference>
<feature type="transmembrane region" description="Helical" evidence="16">
    <location>
        <begin position="1020"/>
        <end position="1042"/>
    </location>
</feature>
<dbReference type="NCBIfam" id="TIGR01652">
    <property type="entry name" value="ATPase-Plipid"/>
    <property type="match status" value="1"/>
</dbReference>
<dbReference type="SFLD" id="SFLDG00002">
    <property type="entry name" value="C1.7:_P-type_atpase_like"/>
    <property type="match status" value="1"/>
</dbReference>
<feature type="binding site" evidence="15">
    <location>
        <position position="784"/>
    </location>
    <ligand>
        <name>Mg(2+)</name>
        <dbReference type="ChEBI" id="CHEBI:18420"/>
    </ligand>
</feature>
<dbReference type="VEuPathDB" id="AmoebaDB:EHI_141350"/>
<dbReference type="Proteomes" id="UP000078387">
    <property type="component" value="Unassembled WGS sequence"/>
</dbReference>
<evidence type="ECO:0000256" key="4">
    <source>
        <dbReference type="ARBA" id="ARBA00022692"/>
    </source>
</evidence>
<evidence type="ECO:0000256" key="6">
    <source>
        <dbReference type="ARBA" id="ARBA00022741"/>
    </source>
</evidence>
<dbReference type="InterPro" id="IPR008250">
    <property type="entry name" value="ATPase_P-typ_transduc_dom_A_sf"/>
</dbReference>
<feature type="transmembrane region" description="Helical" evidence="16">
    <location>
        <begin position="870"/>
        <end position="891"/>
    </location>
</feature>
<dbReference type="Gene3D" id="2.70.150.10">
    <property type="entry name" value="Calcium-transporting ATPase, cytoplasmic transduction domain A"/>
    <property type="match status" value="1"/>
</dbReference>
<dbReference type="GO" id="GO:0005524">
    <property type="term" value="F:ATP binding"/>
    <property type="evidence" value="ECO:0007669"/>
    <property type="project" value="UniProtKB-UniRule"/>
</dbReference>
<evidence type="ECO:0000256" key="2">
    <source>
        <dbReference type="ARBA" id="ARBA00004308"/>
    </source>
</evidence>
<dbReference type="SFLD" id="SFLDF00027">
    <property type="entry name" value="p-type_atpase"/>
    <property type="match status" value="1"/>
</dbReference>
<dbReference type="SUPFAM" id="SSF56784">
    <property type="entry name" value="HAD-like"/>
    <property type="match status" value="1"/>
</dbReference>
<evidence type="ECO:0000313" key="21">
    <source>
        <dbReference type="Proteomes" id="UP000078387"/>
    </source>
</evidence>
<feature type="binding site" evidence="15">
    <location>
        <position position="389"/>
    </location>
    <ligand>
        <name>Mg(2+)</name>
        <dbReference type="ChEBI" id="CHEBI:18420"/>
    </ligand>
</feature>
<dbReference type="InterPro" id="IPR044492">
    <property type="entry name" value="P_typ_ATPase_HD_dom"/>
</dbReference>
<feature type="transmembrane region" description="Helical" evidence="16">
    <location>
        <begin position="837"/>
        <end position="858"/>
    </location>
</feature>
<evidence type="ECO:0000256" key="8">
    <source>
        <dbReference type="ARBA" id="ARBA00022842"/>
    </source>
</evidence>
<feature type="binding site" evidence="14">
    <location>
        <position position="390"/>
    </location>
    <ligand>
        <name>ATP</name>
        <dbReference type="ChEBI" id="CHEBI:30616"/>
    </ligand>
</feature>
<evidence type="ECO:0000256" key="3">
    <source>
        <dbReference type="ARBA" id="ARBA00008109"/>
    </source>
</evidence>
<dbReference type="Pfam" id="PF13246">
    <property type="entry name" value="Cation_ATPase"/>
    <property type="match status" value="1"/>
</dbReference>
<dbReference type="InterPro" id="IPR018303">
    <property type="entry name" value="ATPase_P-typ_P_site"/>
</dbReference>
<keyword evidence="8 15" id="KW-0460">Magnesium</keyword>
<keyword evidence="5 15" id="KW-0479">Metal-binding</keyword>
<keyword evidence="10 16" id="KW-1133">Transmembrane helix</keyword>
<dbReference type="InterPro" id="IPR032630">
    <property type="entry name" value="P_typ_ATPase_c"/>
</dbReference>
<feature type="binding site" evidence="14">
    <location>
        <position position="389"/>
    </location>
    <ligand>
        <name>ATP</name>
        <dbReference type="ChEBI" id="CHEBI:30616"/>
    </ligand>
</feature>
<comment type="subcellular location">
    <subcellularLocation>
        <location evidence="2">Endomembrane system</location>
    </subcellularLocation>
    <subcellularLocation>
        <location evidence="1 16">Membrane</location>
        <topology evidence="1 16">Multi-pass membrane protein</topology>
    </subcellularLocation>
</comment>
<feature type="transmembrane region" description="Helical" evidence="16">
    <location>
        <begin position="987"/>
        <end position="1008"/>
    </location>
</feature>
<feature type="binding site" evidence="14">
    <location>
        <position position="597"/>
    </location>
    <ligand>
        <name>ATP</name>
        <dbReference type="ChEBI" id="CHEBI:30616"/>
    </ligand>
</feature>
<feature type="transmembrane region" description="Helical" evidence="16">
    <location>
        <begin position="955"/>
        <end position="975"/>
    </location>
</feature>
<feature type="domain" description="P-type ATPase N-terminal" evidence="18">
    <location>
        <begin position="31"/>
        <end position="88"/>
    </location>
</feature>
<dbReference type="InterPro" id="IPR023214">
    <property type="entry name" value="HAD_sf"/>
</dbReference>
<dbReference type="GO" id="GO:0140326">
    <property type="term" value="F:ATPase-coupled intramembrane lipid transporter activity"/>
    <property type="evidence" value="ECO:0007669"/>
    <property type="project" value="UniProtKB-EC"/>
</dbReference>
<feature type="transmembrane region" description="Helical" evidence="16">
    <location>
        <begin position="279"/>
        <end position="302"/>
    </location>
</feature>
<organism evidence="20 21">
    <name type="scientific">Entamoeba histolytica</name>
    <dbReference type="NCBI Taxonomy" id="5759"/>
    <lineage>
        <taxon>Eukaryota</taxon>
        <taxon>Amoebozoa</taxon>
        <taxon>Evosea</taxon>
        <taxon>Archamoebae</taxon>
        <taxon>Mastigamoebida</taxon>
        <taxon>Entamoebidae</taxon>
        <taxon>Entamoeba</taxon>
    </lineage>
</organism>
<dbReference type="NCBIfam" id="TIGR01494">
    <property type="entry name" value="ATPase_P-type"/>
    <property type="match status" value="2"/>
</dbReference>
<feature type="binding site" evidence="14">
    <location>
        <position position="761"/>
    </location>
    <ligand>
        <name>ATP</name>
        <dbReference type="ChEBI" id="CHEBI:30616"/>
    </ligand>
</feature>
<gene>
    <name evidence="20" type="ORF">CL6EHI_141350</name>
</gene>
<dbReference type="Pfam" id="PF16212">
    <property type="entry name" value="PhoLip_ATPase_C"/>
    <property type="match status" value="1"/>
</dbReference>
<feature type="transmembrane region" description="Helical" evidence="16">
    <location>
        <begin position="85"/>
        <end position="104"/>
    </location>
</feature>
<feature type="binding site" evidence="14">
    <location>
        <position position="677"/>
    </location>
    <ligand>
        <name>ATP</name>
        <dbReference type="ChEBI" id="CHEBI:30616"/>
    </ligand>
</feature>
<keyword evidence="11 16" id="KW-0472">Membrane</keyword>
<comment type="cofactor">
    <cofactor evidence="15">
        <name>Mg(2+)</name>
        <dbReference type="ChEBI" id="CHEBI:18420"/>
    </cofactor>
</comment>
<dbReference type="InterPro" id="IPR036412">
    <property type="entry name" value="HAD-like_sf"/>
</dbReference>
<dbReference type="FunFam" id="3.40.1110.10:FF:000173">
    <property type="entry name" value="Phospholipid-transporting ATPase"/>
    <property type="match status" value="1"/>
</dbReference>
<feature type="binding site" evidence="14">
    <location>
        <position position="678"/>
    </location>
    <ligand>
        <name>ATP</name>
        <dbReference type="ChEBI" id="CHEBI:30616"/>
    </ligand>
</feature>
<evidence type="ECO:0000256" key="7">
    <source>
        <dbReference type="ARBA" id="ARBA00022840"/>
    </source>
</evidence>
<dbReference type="InterPro" id="IPR023299">
    <property type="entry name" value="ATPase_P-typ_cyto_dom_N"/>
</dbReference>
<feature type="binding site" evidence="14">
    <location>
        <position position="783"/>
    </location>
    <ligand>
        <name>ATP</name>
        <dbReference type="ChEBI" id="CHEBI:30616"/>
    </ligand>
</feature>
<evidence type="ECO:0000259" key="19">
    <source>
        <dbReference type="Pfam" id="PF16212"/>
    </source>
</evidence>
<dbReference type="GO" id="GO:0005802">
    <property type="term" value="C:trans-Golgi network"/>
    <property type="evidence" value="ECO:0007669"/>
    <property type="project" value="TreeGrafter"/>
</dbReference>
<dbReference type="PANTHER" id="PTHR24092">
    <property type="entry name" value="PROBABLE PHOSPHOLIPID-TRANSPORTING ATPASE"/>
    <property type="match status" value="1"/>
</dbReference>
<feature type="active site" description="4-aspartylphosphate intermediate" evidence="13">
    <location>
        <position position="389"/>
    </location>
</feature>
<dbReference type="CDD" id="cd02073">
    <property type="entry name" value="P-type_ATPase_APLT_Dnf-like"/>
    <property type="match status" value="1"/>
</dbReference>
<dbReference type="VEuPathDB" id="AmoebaDB:EHI7A_028630"/>
<evidence type="ECO:0000256" key="9">
    <source>
        <dbReference type="ARBA" id="ARBA00022967"/>
    </source>
</evidence>
<keyword evidence="9 16" id="KW-1278">Translocase</keyword>
<feature type="binding site" evidence="15">
    <location>
        <position position="780"/>
    </location>
    <ligand>
        <name>Mg(2+)</name>
        <dbReference type="ChEBI" id="CHEBI:18420"/>
    </ligand>
</feature>
<protein>
    <recommendedName>
        <fullName evidence="16">Phospholipid-transporting ATPase</fullName>
        <ecNumber evidence="16">7.6.2.1</ecNumber>
    </recommendedName>
</protein>
<feature type="binding site" evidence="14">
    <location>
        <position position="564"/>
    </location>
    <ligand>
        <name>ATP</name>
        <dbReference type="ChEBI" id="CHEBI:30616"/>
    </ligand>
</feature>
<feature type="domain" description="P-type ATPase C-terminal" evidence="19">
    <location>
        <begin position="806"/>
        <end position="1056"/>
    </location>
</feature>
<evidence type="ECO:0000256" key="14">
    <source>
        <dbReference type="PIRSR" id="PIRSR606539-2"/>
    </source>
</evidence>
<dbReference type="SFLD" id="SFLDS00003">
    <property type="entry name" value="Haloacid_Dehalogenase"/>
    <property type="match status" value="1"/>
</dbReference>
<feature type="binding site" evidence="14">
    <location>
        <position position="755"/>
    </location>
    <ligand>
        <name>ATP</name>
        <dbReference type="ChEBI" id="CHEBI:30616"/>
    </ligand>
</feature>
<feature type="binding site" evidence="14">
    <location>
        <position position="676"/>
    </location>
    <ligand>
        <name>ATP</name>
        <dbReference type="ChEBI" id="CHEBI:30616"/>
    </ligand>
</feature>
<evidence type="ECO:0000259" key="18">
    <source>
        <dbReference type="Pfam" id="PF16209"/>
    </source>
</evidence>
<sequence length="1098" mass="125973">MNEEKTPLISKPIHNKLRKIVISAGNCYHENYHNLVSNKVKTSKYNLFTFLPLVLLEQFRKLANIYFLIISIFQVIPGLSPTGRFTTLLPLCIVIIVSMIKEFYEDIKRHKDDKTINTKKVQCWKNEEWKQIQWKDIKVGDILLVKRKEAIPADILLLSSSEPNGSCYVETSQLDGETTLKIKESLTSTRVYQIGMNHNEKHEIEVDEPNPDLFSFKGKIIGKKQEAIGIDQLVLRGSIIEDTEWIIGVTVYIGNETKQLQNAKGIKIKRSSIERTSNVFVIGMFILELTFALISTIMGTIWRVNNKYYWYLETQDKVIPNYITTFITFVILYNNLVPISLYISLEIVRIGQAYFINHDFDMVHKGKFAEVRTSNLNEQLGLVDYIFADKTGTLTQNLMEFKTCFVDGVVYGSKNNEPPLIKNTSSLSLGDESHIDNSSYEIQEFDDRKYVNFNPTQIKNDAKYSKHVNDFLRTLALCNTVTINTHTIHITYQASSNDEAALVHAASCCGFELCERTNDKMVINNQITNEKEEYKLLHIIPFDSDRKRMSVIVERNGCIMLYIKGADTTVLPLTKTNQQEMEQIQNQIDSFALEGYRVLVAGVRNITNIYEKWKIMWEDAINNVKEREELIIKASQSIEQEIEIVGISGIEDKLQSGVTEAIEKLKEAGIKVWVLTGDKKETAFNIAKSCNLFKEDVFTINGMTLNEVKEQVKQSICLNERNYIIDGRCIELIVQLEKNILKEMLMNAEAVVCCRCAPSQKAKIVEEVKRFGGTTLSIGDGANDCSMIRAAHVGIGISGEEGLHAVRSSDYAISQFRFLVKLLLVHGRYNYRRLSYVILYSFYKNIVMYLTQFSFLFFNGYSGTSLFENWTLSIYNVLFTLLPIIVFGIFDRDVLPETLIMKPHLYKSIKSLFSYKTLLLWVIEALIVSTMVFFIPFSVCITENNTMNGLGFGMYGFGYIVYTIVMLTVTLKVILFSHEFNFIQYIAYGGSLIFYFGWGFVYGLITWIPPFTIGWDMFGLIYQLILTPSFYLLILLPPLLLGAKEMVVLFVKTVVKKDEKRMSEEADDKFRKTKKRFNDVPKNDKELFLIATSTHFVQ</sequence>
<dbReference type="SUPFAM" id="SSF81653">
    <property type="entry name" value="Calcium ATPase, transduction domain A"/>
    <property type="match status" value="1"/>
</dbReference>
<dbReference type="InterPro" id="IPR032631">
    <property type="entry name" value="P-type_ATPase_N"/>
</dbReference>
<dbReference type="InterPro" id="IPR059000">
    <property type="entry name" value="ATPase_P-type_domA"/>
</dbReference>
<feature type="transmembrane region" description="Helical" evidence="16">
    <location>
        <begin position="912"/>
        <end position="935"/>
    </location>
</feature>
<accession>A0A175JHI3</accession>
<dbReference type="InterPro" id="IPR001757">
    <property type="entry name" value="P_typ_ATPase"/>
</dbReference>
<dbReference type="GO" id="GO:0016887">
    <property type="term" value="F:ATP hydrolysis activity"/>
    <property type="evidence" value="ECO:0007669"/>
    <property type="project" value="InterPro"/>
</dbReference>
<dbReference type="VEuPathDB" id="AmoebaDB:EHI8A_060180"/>
<comment type="caution">
    <text evidence="20">The sequence shown here is derived from an EMBL/GenBank/DDBJ whole genome shotgun (WGS) entry which is preliminary data.</text>
</comment>
<dbReference type="PANTHER" id="PTHR24092:SF150">
    <property type="entry name" value="PHOSPHOLIPID-TRANSPORTING ATPASE"/>
    <property type="match status" value="1"/>
</dbReference>
<feature type="binding site" evidence="14">
    <location>
        <position position="391"/>
    </location>
    <ligand>
        <name>ATP</name>
        <dbReference type="ChEBI" id="CHEBI:30616"/>
    </ligand>
</feature>
<dbReference type="FunFam" id="2.70.150.10:FF:000087">
    <property type="entry name" value="Phospholipid-transporting P-type ATPase, putative"/>
    <property type="match status" value="1"/>
</dbReference>
<evidence type="ECO:0000256" key="12">
    <source>
        <dbReference type="ARBA" id="ARBA00034036"/>
    </source>
</evidence>
<dbReference type="InterPro" id="IPR006539">
    <property type="entry name" value="P-type_ATPase_IV"/>
</dbReference>
<evidence type="ECO:0000313" key="20">
    <source>
        <dbReference type="EMBL" id="GAT92883.1"/>
    </source>
</evidence>
<proteinExistence type="inferred from homology"/>
<feature type="binding site" evidence="14">
    <location>
        <position position="499"/>
    </location>
    <ligand>
        <name>ATP</name>
        <dbReference type="ChEBI" id="CHEBI:30616"/>
    </ligand>
</feature>
<dbReference type="Gene3D" id="3.40.1110.10">
    <property type="entry name" value="Calcium-transporting ATPase, cytoplasmic domain N"/>
    <property type="match status" value="1"/>
</dbReference>
<dbReference type="GO" id="GO:0000287">
    <property type="term" value="F:magnesium ion binding"/>
    <property type="evidence" value="ECO:0007669"/>
    <property type="project" value="UniProtKB-UniRule"/>
</dbReference>
<evidence type="ECO:0000256" key="5">
    <source>
        <dbReference type="ARBA" id="ARBA00022723"/>
    </source>
</evidence>
<keyword evidence="4 16" id="KW-0812">Transmembrane</keyword>
<feature type="domain" description="P-type ATPase A" evidence="17">
    <location>
        <begin position="118"/>
        <end position="207"/>
    </location>
</feature>
<dbReference type="VEuPathDB" id="AmoebaDB:EHI5A_032450"/>
<dbReference type="SUPFAM" id="SSF81665">
    <property type="entry name" value="Calcium ATPase, transmembrane domain M"/>
    <property type="match status" value="1"/>
</dbReference>
<feature type="transmembrane region" description="Helical" evidence="16">
    <location>
        <begin position="322"/>
        <end position="345"/>
    </location>
</feature>
<dbReference type="EC" id="7.6.2.1" evidence="16"/>
<dbReference type="Gene3D" id="3.40.50.1000">
    <property type="entry name" value="HAD superfamily/HAD-like"/>
    <property type="match status" value="1"/>
</dbReference>
<dbReference type="GO" id="GO:0005886">
    <property type="term" value="C:plasma membrane"/>
    <property type="evidence" value="ECO:0007669"/>
    <property type="project" value="TreeGrafter"/>
</dbReference>
<name>A0A175JHI3_ENTHI</name>
<keyword evidence="7 14" id="KW-0067">ATP-binding</keyword>